<evidence type="ECO:0000313" key="2">
    <source>
        <dbReference type="Proteomes" id="UP000292302"/>
    </source>
</evidence>
<evidence type="ECO:0000313" key="1">
    <source>
        <dbReference type="EMBL" id="TBU83425.1"/>
    </source>
</evidence>
<protein>
    <submittedName>
        <fullName evidence="1">Uncharacterized protein</fullName>
    </submittedName>
</protein>
<reference evidence="1 2" key="1">
    <citation type="submission" date="2018-06" db="EMBL/GenBank/DDBJ databases">
        <title>Three novel Pseudomonas species isolated from symptomatic oak.</title>
        <authorList>
            <person name="Bueno-Gonzalez V."/>
            <person name="Brady C."/>
        </authorList>
    </citation>
    <scope>NUCLEOTIDE SEQUENCE [LARGE SCALE GENOMIC DNA]</scope>
    <source>
        <strain evidence="1 2">P9A</strain>
    </source>
</reference>
<proteinExistence type="predicted"/>
<gene>
    <name evidence="1" type="ORF">DNK06_03080</name>
</gene>
<name>A0A4Q9QRC7_9GAMM</name>
<dbReference type="AlphaFoldDB" id="A0A4Q9QRC7"/>
<dbReference type="EMBL" id="QJUI01000002">
    <property type="protein sequence ID" value="TBU83425.1"/>
    <property type="molecule type" value="Genomic_DNA"/>
</dbReference>
<organism evidence="1 2">
    <name type="scientific">Phytopseudomonas daroniae</name>
    <dbReference type="NCBI Taxonomy" id="2487519"/>
    <lineage>
        <taxon>Bacteria</taxon>
        <taxon>Pseudomonadati</taxon>
        <taxon>Pseudomonadota</taxon>
        <taxon>Gammaproteobacteria</taxon>
        <taxon>Pseudomonadales</taxon>
        <taxon>Pseudomonadaceae</taxon>
        <taxon>Phytopseudomonas</taxon>
    </lineage>
</organism>
<keyword evidence="2" id="KW-1185">Reference proteome</keyword>
<sequence length="87" mass="9697">MDCLIIYSRDGEKRFQTLTTRFIPNMKAVEFTVLNAELSAGHQEDLDATGSVRQLIQQLGIEIIDVLPVRKSPIQQGAGMTAPPEQR</sequence>
<dbReference type="Proteomes" id="UP000292302">
    <property type="component" value="Unassembled WGS sequence"/>
</dbReference>
<accession>A0A4Q9QRC7</accession>
<comment type="caution">
    <text evidence="1">The sequence shown here is derived from an EMBL/GenBank/DDBJ whole genome shotgun (WGS) entry which is preliminary data.</text>
</comment>